<evidence type="ECO:0000313" key="3">
    <source>
        <dbReference type="Proteomes" id="UP000030745"/>
    </source>
</evidence>
<dbReference type="RefSeq" id="XP_012206058.1">
    <property type="nucleotide sequence ID" value="XM_012350668.1"/>
</dbReference>
<keyword evidence="3" id="KW-1185">Reference proteome</keyword>
<dbReference type="EMBL" id="KK583256">
    <property type="protein sequence ID" value="KDO23270.1"/>
    <property type="molecule type" value="Genomic_DNA"/>
</dbReference>
<protein>
    <submittedName>
        <fullName evidence="2">Uncharacterized protein</fullName>
    </submittedName>
</protein>
<gene>
    <name evidence="2" type="ORF">SPRG_11200</name>
</gene>
<evidence type="ECO:0000256" key="1">
    <source>
        <dbReference type="SAM" id="Phobius"/>
    </source>
</evidence>
<sequence length="68" mass="7580">MTIIWNRKPVENPMVYFSGLIVIPIFRNTAPGHAPYGCLFDMTSTYLALAIAAIGMLFATFISMNKTH</sequence>
<reference evidence="2 3" key="1">
    <citation type="journal article" date="2013" name="PLoS Genet.">
        <title>Distinctive expansion of potential virulence genes in the genome of the oomycete fish pathogen Saprolegnia parasitica.</title>
        <authorList>
            <person name="Jiang R.H."/>
            <person name="de Bruijn I."/>
            <person name="Haas B.J."/>
            <person name="Belmonte R."/>
            <person name="Lobach L."/>
            <person name="Christie J."/>
            <person name="van den Ackerveken G."/>
            <person name="Bottin A."/>
            <person name="Bulone V."/>
            <person name="Diaz-Moreno S.M."/>
            <person name="Dumas B."/>
            <person name="Fan L."/>
            <person name="Gaulin E."/>
            <person name="Govers F."/>
            <person name="Grenville-Briggs L.J."/>
            <person name="Horner N.R."/>
            <person name="Levin J.Z."/>
            <person name="Mammella M."/>
            <person name="Meijer H.J."/>
            <person name="Morris P."/>
            <person name="Nusbaum C."/>
            <person name="Oome S."/>
            <person name="Phillips A.J."/>
            <person name="van Rooyen D."/>
            <person name="Rzeszutek E."/>
            <person name="Saraiva M."/>
            <person name="Secombes C.J."/>
            <person name="Seidl M.F."/>
            <person name="Snel B."/>
            <person name="Stassen J.H."/>
            <person name="Sykes S."/>
            <person name="Tripathy S."/>
            <person name="van den Berg H."/>
            <person name="Vega-Arreguin J.C."/>
            <person name="Wawra S."/>
            <person name="Young S.K."/>
            <person name="Zeng Q."/>
            <person name="Dieguez-Uribeondo J."/>
            <person name="Russ C."/>
            <person name="Tyler B.M."/>
            <person name="van West P."/>
        </authorList>
    </citation>
    <scope>NUCLEOTIDE SEQUENCE [LARGE SCALE GENOMIC DNA]</scope>
    <source>
        <strain evidence="2 3">CBS 223.65</strain>
    </source>
</reference>
<dbReference type="AlphaFoldDB" id="A0A067C2B9"/>
<accession>A0A067C2B9</accession>
<organism evidence="2 3">
    <name type="scientific">Saprolegnia parasitica (strain CBS 223.65)</name>
    <dbReference type="NCBI Taxonomy" id="695850"/>
    <lineage>
        <taxon>Eukaryota</taxon>
        <taxon>Sar</taxon>
        <taxon>Stramenopiles</taxon>
        <taxon>Oomycota</taxon>
        <taxon>Saprolegniomycetes</taxon>
        <taxon>Saprolegniales</taxon>
        <taxon>Saprolegniaceae</taxon>
        <taxon>Saprolegnia</taxon>
    </lineage>
</organism>
<dbReference type="Proteomes" id="UP000030745">
    <property type="component" value="Unassembled WGS sequence"/>
</dbReference>
<keyword evidence="1" id="KW-1133">Transmembrane helix</keyword>
<dbReference type="OrthoDB" id="78699at2759"/>
<dbReference type="GeneID" id="24133259"/>
<proteinExistence type="predicted"/>
<keyword evidence="1" id="KW-0812">Transmembrane</keyword>
<name>A0A067C2B9_SAPPC</name>
<evidence type="ECO:0000313" key="2">
    <source>
        <dbReference type="EMBL" id="KDO23270.1"/>
    </source>
</evidence>
<dbReference type="KEGG" id="spar:SPRG_11200"/>
<feature type="transmembrane region" description="Helical" evidence="1">
    <location>
        <begin position="45"/>
        <end position="64"/>
    </location>
</feature>
<keyword evidence="1" id="KW-0472">Membrane</keyword>
<dbReference type="VEuPathDB" id="FungiDB:SPRG_11200"/>